<proteinExistence type="predicted"/>
<dbReference type="GO" id="GO:0046872">
    <property type="term" value="F:metal ion binding"/>
    <property type="evidence" value="ECO:0007669"/>
    <property type="project" value="UniProtKB-KW"/>
</dbReference>
<dbReference type="GO" id="GO:0003824">
    <property type="term" value="F:catalytic activity"/>
    <property type="evidence" value="ECO:0007669"/>
    <property type="project" value="InterPro"/>
</dbReference>
<evidence type="ECO:0000256" key="3">
    <source>
        <dbReference type="ARBA" id="ARBA00022723"/>
    </source>
</evidence>
<dbReference type="PANTHER" id="PTHR43409">
    <property type="entry name" value="ANAEROBIC MAGNESIUM-PROTOPORPHYRIN IX MONOMETHYL ESTER CYCLASE-RELATED"/>
    <property type="match status" value="1"/>
</dbReference>
<dbReference type="GO" id="GO:0051536">
    <property type="term" value="F:iron-sulfur cluster binding"/>
    <property type="evidence" value="ECO:0007669"/>
    <property type="project" value="UniProtKB-KW"/>
</dbReference>
<keyword evidence="4" id="KW-0408">Iron</keyword>
<dbReference type="STRING" id="1602171.ST44_04820"/>
<keyword evidence="7" id="KW-1185">Reference proteome</keyword>
<feature type="non-terminal residue" evidence="6">
    <location>
        <position position="203"/>
    </location>
</feature>
<evidence type="ECO:0000313" key="6">
    <source>
        <dbReference type="EMBL" id="KIP63149.1"/>
    </source>
</evidence>
<dbReference type="SFLD" id="SFLDS00029">
    <property type="entry name" value="Radical_SAM"/>
    <property type="match status" value="1"/>
</dbReference>
<dbReference type="AlphaFoldDB" id="A0A0D0IWR8"/>
<evidence type="ECO:0000256" key="4">
    <source>
        <dbReference type="ARBA" id="ARBA00023004"/>
    </source>
</evidence>
<evidence type="ECO:0000256" key="5">
    <source>
        <dbReference type="ARBA" id="ARBA00023014"/>
    </source>
</evidence>
<gene>
    <name evidence="6" type="ORF">ST44_04820</name>
</gene>
<organism evidence="6 7">
    <name type="scientific">Prevotella pectinovora</name>
    <dbReference type="NCBI Taxonomy" id="1602169"/>
    <lineage>
        <taxon>Bacteria</taxon>
        <taxon>Pseudomonadati</taxon>
        <taxon>Bacteroidota</taxon>
        <taxon>Bacteroidia</taxon>
        <taxon>Bacteroidales</taxon>
        <taxon>Prevotellaceae</taxon>
        <taxon>Prevotella</taxon>
    </lineage>
</organism>
<name>A0A0D0IWR8_9BACT</name>
<dbReference type="InterPro" id="IPR051198">
    <property type="entry name" value="BchE-like"/>
</dbReference>
<comment type="cofactor">
    <cofactor evidence="1">
        <name>[4Fe-4S] cluster</name>
        <dbReference type="ChEBI" id="CHEBI:49883"/>
    </cofactor>
</comment>
<feature type="non-terminal residue" evidence="6">
    <location>
        <position position="1"/>
    </location>
</feature>
<protein>
    <recommendedName>
        <fullName evidence="8">B12-binding domain-containing protein</fullName>
    </recommendedName>
</protein>
<keyword evidence="3" id="KW-0479">Metal-binding</keyword>
<evidence type="ECO:0008006" key="8">
    <source>
        <dbReference type="Google" id="ProtNLM"/>
    </source>
</evidence>
<dbReference type="EMBL" id="JXQK01000047">
    <property type="protein sequence ID" value="KIP63149.1"/>
    <property type="molecule type" value="Genomic_DNA"/>
</dbReference>
<keyword evidence="2" id="KW-0949">S-adenosyl-L-methionine</keyword>
<dbReference type="SFLD" id="SFLDG01082">
    <property type="entry name" value="B12-binding_domain_containing"/>
    <property type="match status" value="1"/>
</dbReference>
<comment type="caution">
    <text evidence="6">The sequence shown here is derived from an EMBL/GenBank/DDBJ whole genome shotgun (WGS) entry which is preliminary data.</text>
</comment>
<evidence type="ECO:0000313" key="7">
    <source>
        <dbReference type="Proteomes" id="UP000032046"/>
    </source>
</evidence>
<accession>A0A0D0IWR8</accession>
<reference evidence="6 7" key="1">
    <citation type="submission" date="2015-01" db="EMBL/GenBank/DDBJ databases">
        <title>Comparative genomics of non-oral Prevotella species.</title>
        <authorList>
            <person name="Accetto T."/>
            <person name="Nograsek B."/>
            <person name="Avgustin G."/>
        </authorList>
    </citation>
    <scope>NUCLEOTIDE SEQUENCE [LARGE SCALE GENOMIC DNA]</scope>
    <source>
        <strain evidence="6 7">P5-119</strain>
    </source>
</reference>
<dbReference type="InterPro" id="IPR007197">
    <property type="entry name" value="rSAM"/>
</dbReference>
<dbReference type="Proteomes" id="UP000032046">
    <property type="component" value="Unassembled WGS sequence"/>
</dbReference>
<dbReference type="PANTHER" id="PTHR43409:SF4">
    <property type="entry name" value="RADICAL SAM SUPERFAMILY PROTEIN"/>
    <property type="match status" value="1"/>
</dbReference>
<evidence type="ECO:0000256" key="2">
    <source>
        <dbReference type="ARBA" id="ARBA00022691"/>
    </source>
</evidence>
<dbReference type="Gene3D" id="3.40.50.280">
    <property type="entry name" value="Cobalamin-binding domain"/>
    <property type="match status" value="1"/>
</dbReference>
<evidence type="ECO:0000256" key="1">
    <source>
        <dbReference type="ARBA" id="ARBA00001966"/>
    </source>
</evidence>
<sequence length="203" mass="23617">AKSNIKGTLIGLRPSILSADPYYIDRHMNNFYHKLDDFLDVEISNIKWDEILYVGFPAKLYQWISSSIICEKIKCISPKTVVLLGGMESKDAAIDFLKNFNQFDFASWGEGEYTIKLFSDVISKKSDISELYNIPHLAFRTKNGIYASKQNLSNFVDLNKTEYYPDFFDYISKKNEYKIQQSPFLFIESSRGCHWGKCHFCYL</sequence>
<keyword evidence="5" id="KW-0411">Iron-sulfur</keyword>